<evidence type="ECO:0000259" key="2">
    <source>
        <dbReference type="Pfam" id="PF07510"/>
    </source>
</evidence>
<evidence type="ECO:0000313" key="4">
    <source>
        <dbReference type="Proteomes" id="UP000236047"/>
    </source>
</evidence>
<dbReference type="InterPro" id="IPR011089">
    <property type="entry name" value="GmrSD_C"/>
</dbReference>
<feature type="chain" id="PRO_5014698959" description="GmrSD restriction endonucleases C-terminal domain-containing protein" evidence="1">
    <location>
        <begin position="32"/>
        <end position="239"/>
    </location>
</feature>
<feature type="signal peptide" evidence="1">
    <location>
        <begin position="1"/>
        <end position="31"/>
    </location>
</feature>
<name>A0A2N8PIW1_STRNR</name>
<feature type="domain" description="GmrSD restriction endonucleases C-terminal" evidence="2">
    <location>
        <begin position="126"/>
        <end position="232"/>
    </location>
</feature>
<reference evidence="4" key="1">
    <citation type="submission" date="2015-09" db="EMBL/GenBank/DDBJ databases">
        <authorList>
            <person name="Graham D.E."/>
            <person name="Mahan K.M."/>
            <person name="Klingeman D.M."/>
            <person name="Fida T."/>
            <person name="Giannone R.J."/>
            <person name="Hettich R.L."/>
            <person name="Parry R.J."/>
            <person name="Spain J.C."/>
        </authorList>
    </citation>
    <scope>NUCLEOTIDE SEQUENCE [LARGE SCALE GENOMIC DNA]</scope>
    <source>
        <strain evidence="4">JCM 4701</strain>
    </source>
</reference>
<sequence length="239" mass="26700">MLTNAWWRRVATTTALIAAVVLPSASTPATAAPDPQTTLAPASRPVETAFDAVPLRLPEPPPVRVVRTELAGLHVAKPHSMEGYSRAKFPHWINQYGKCDTREVVLARDGEDVKQDEECRAVSGTWVSEYDAAEFHDSRQLDIDHVVPLANAWRSGADTWTTPERRKFANDLVHSQLIAVSARSNRSKGDQSPDQWAPPRHAYWCTYARAWTDVKHVYHLNVTEPEKAKLTEMLDTCAP</sequence>
<dbReference type="PANTHER" id="PTHR24094">
    <property type="entry name" value="SECRETED PROTEIN"/>
    <property type="match status" value="1"/>
</dbReference>
<organism evidence="3 4">
    <name type="scientific">Streptomyces noursei</name>
    <name type="common">Streptomyces albulus</name>
    <dbReference type="NCBI Taxonomy" id="1971"/>
    <lineage>
        <taxon>Bacteria</taxon>
        <taxon>Bacillati</taxon>
        <taxon>Actinomycetota</taxon>
        <taxon>Actinomycetes</taxon>
        <taxon>Kitasatosporales</taxon>
        <taxon>Streptomycetaceae</taxon>
        <taxon>Streptomyces</taxon>
    </lineage>
</organism>
<keyword evidence="4" id="KW-1185">Reference proteome</keyword>
<dbReference type="Pfam" id="PF07510">
    <property type="entry name" value="GmrSD_C"/>
    <property type="match status" value="1"/>
</dbReference>
<dbReference type="EMBL" id="LJSN01000002">
    <property type="protein sequence ID" value="PNE40969.1"/>
    <property type="molecule type" value="Genomic_DNA"/>
</dbReference>
<evidence type="ECO:0000256" key="1">
    <source>
        <dbReference type="SAM" id="SignalP"/>
    </source>
</evidence>
<dbReference type="RefSeq" id="WP_258017656.1">
    <property type="nucleotide sequence ID" value="NZ_LJSN01000002.1"/>
</dbReference>
<evidence type="ECO:0000313" key="3">
    <source>
        <dbReference type="EMBL" id="PNE40969.1"/>
    </source>
</evidence>
<dbReference type="Proteomes" id="UP000236047">
    <property type="component" value="Unassembled WGS sequence"/>
</dbReference>
<comment type="caution">
    <text evidence="3">The sequence shown here is derived from an EMBL/GenBank/DDBJ whole genome shotgun (WGS) entry which is preliminary data.</text>
</comment>
<dbReference type="PANTHER" id="PTHR24094:SF15">
    <property type="entry name" value="AMP-DEPENDENT SYNTHETASE_LIGASE DOMAIN-CONTAINING PROTEIN-RELATED"/>
    <property type="match status" value="1"/>
</dbReference>
<proteinExistence type="predicted"/>
<accession>A0A2N8PIW1</accession>
<gene>
    <name evidence="3" type="ORF">AOB60_09455</name>
</gene>
<keyword evidence="1" id="KW-0732">Signal</keyword>
<protein>
    <recommendedName>
        <fullName evidence="2">GmrSD restriction endonucleases C-terminal domain-containing protein</fullName>
    </recommendedName>
</protein>
<dbReference type="AlphaFoldDB" id="A0A2N8PIW1"/>